<name>A0A453AIC3_AEGTS</name>
<keyword evidence="5 9" id="KW-1133">Transmembrane helix</keyword>
<reference evidence="11" key="1">
    <citation type="journal article" date="2014" name="Science">
        <title>Ancient hybridizations among the ancestral genomes of bread wheat.</title>
        <authorList>
            <consortium name="International Wheat Genome Sequencing Consortium,"/>
            <person name="Marcussen T."/>
            <person name="Sandve S.R."/>
            <person name="Heier L."/>
            <person name="Spannagl M."/>
            <person name="Pfeifer M."/>
            <person name="Jakobsen K.S."/>
            <person name="Wulff B.B."/>
            <person name="Steuernagel B."/>
            <person name="Mayer K.F."/>
            <person name="Olsen O.A."/>
        </authorList>
    </citation>
    <scope>NUCLEOTIDE SEQUENCE [LARGE SCALE GENOMIC DNA]</scope>
    <source>
        <strain evidence="11">cv. AL8/78</strain>
    </source>
</reference>
<keyword evidence="2" id="KW-0813">Transport</keyword>
<keyword evidence="7 9" id="KW-0472">Membrane</keyword>
<dbReference type="Proteomes" id="UP000015105">
    <property type="component" value="Chromosome 2D"/>
</dbReference>
<feature type="transmembrane region" description="Helical" evidence="9">
    <location>
        <begin position="34"/>
        <end position="59"/>
    </location>
</feature>
<reference evidence="11" key="2">
    <citation type="journal article" date="2017" name="Nat. Plants">
        <title>The Aegilops tauschii genome reveals multiple impacts of transposons.</title>
        <authorList>
            <person name="Zhao G."/>
            <person name="Zou C."/>
            <person name="Li K."/>
            <person name="Wang K."/>
            <person name="Li T."/>
            <person name="Gao L."/>
            <person name="Zhang X."/>
            <person name="Wang H."/>
            <person name="Yang Z."/>
            <person name="Liu X."/>
            <person name="Jiang W."/>
            <person name="Mao L."/>
            <person name="Kong X."/>
            <person name="Jiao Y."/>
            <person name="Jia J."/>
        </authorList>
    </citation>
    <scope>NUCLEOTIDE SEQUENCE [LARGE SCALE GENOMIC DNA]</scope>
    <source>
        <strain evidence="11">cv. AL8/78</strain>
    </source>
</reference>
<dbReference type="Gramene" id="AET2Gv20143400.1">
    <property type="protein sequence ID" value="AET2Gv20143400.1"/>
    <property type="gene ID" value="AET2Gv20143400"/>
</dbReference>
<keyword evidence="3 9" id="KW-0812">Transmembrane</keyword>
<evidence type="ECO:0000256" key="2">
    <source>
        <dbReference type="ARBA" id="ARBA00022448"/>
    </source>
</evidence>
<reference evidence="10" key="4">
    <citation type="submission" date="2019-03" db="UniProtKB">
        <authorList>
            <consortium name="EnsemblPlants"/>
        </authorList>
    </citation>
    <scope>IDENTIFICATION</scope>
</reference>
<evidence type="ECO:0000256" key="8">
    <source>
        <dbReference type="ARBA" id="ARBA00043980"/>
    </source>
</evidence>
<evidence type="ECO:0000256" key="9">
    <source>
        <dbReference type="SAM" id="Phobius"/>
    </source>
</evidence>
<protein>
    <recommendedName>
        <fullName evidence="12">Chloroplast envelope membrane protein</fullName>
    </recommendedName>
</protein>
<evidence type="ECO:0000313" key="10">
    <source>
        <dbReference type="EnsemblPlants" id="AET2Gv20143400.1"/>
    </source>
</evidence>
<comment type="similarity">
    <text evidence="8">Belongs to the CemA family.</text>
</comment>
<dbReference type="PANTHER" id="PTHR33650:SF2">
    <property type="entry name" value="CHLOROPLAST ENVELOPE MEMBRANE PROTEIN"/>
    <property type="match status" value="1"/>
</dbReference>
<reference evidence="10" key="5">
    <citation type="journal article" date="2021" name="G3 (Bethesda)">
        <title>Aegilops tauschii genome assembly Aet v5.0 features greater sequence contiguity and improved annotation.</title>
        <authorList>
            <person name="Wang L."/>
            <person name="Zhu T."/>
            <person name="Rodriguez J.C."/>
            <person name="Deal K.R."/>
            <person name="Dubcovsky J."/>
            <person name="McGuire P.E."/>
            <person name="Lux T."/>
            <person name="Spannagl M."/>
            <person name="Mayer K.F.X."/>
            <person name="Baldrich P."/>
            <person name="Meyers B.C."/>
            <person name="Huo N."/>
            <person name="Gu Y.Q."/>
            <person name="Zhou H."/>
            <person name="Devos K.M."/>
            <person name="Bennetzen J.L."/>
            <person name="Unver T."/>
            <person name="Budak H."/>
            <person name="Gulick P.J."/>
            <person name="Galiba G."/>
            <person name="Kalapos B."/>
            <person name="Nelson D.R."/>
            <person name="Li P."/>
            <person name="You F.M."/>
            <person name="Luo M.C."/>
            <person name="Dvorak J."/>
        </authorList>
    </citation>
    <scope>NUCLEOTIDE SEQUENCE [LARGE SCALE GENOMIC DNA]</scope>
    <source>
        <strain evidence="10">cv. AL8/78</strain>
    </source>
</reference>
<keyword evidence="11" id="KW-1185">Reference proteome</keyword>
<proteinExistence type="inferred from homology"/>
<dbReference type="PANTHER" id="PTHR33650">
    <property type="entry name" value="CHLOROPLAST ENVELOPE MEMBRANE PROTEIN-RELATED"/>
    <property type="match status" value="1"/>
</dbReference>
<evidence type="ECO:0000256" key="5">
    <source>
        <dbReference type="ARBA" id="ARBA00022989"/>
    </source>
</evidence>
<dbReference type="GO" id="GO:0016020">
    <property type="term" value="C:membrane"/>
    <property type="evidence" value="ECO:0007669"/>
    <property type="project" value="UniProtKB-SubCell"/>
</dbReference>
<reference evidence="10" key="3">
    <citation type="journal article" date="2017" name="Nature">
        <title>Genome sequence of the progenitor of the wheat D genome Aegilops tauschii.</title>
        <authorList>
            <person name="Luo M.C."/>
            <person name="Gu Y.Q."/>
            <person name="Puiu D."/>
            <person name="Wang H."/>
            <person name="Twardziok S.O."/>
            <person name="Deal K.R."/>
            <person name="Huo N."/>
            <person name="Zhu T."/>
            <person name="Wang L."/>
            <person name="Wang Y."/>
            <person name="McGuire P.E."/>
            <person name="Liu S."/>
            <person name="Long H."/>
            <person name="Ramasamy R.K."/>
            <person name="Rodriguez J.C."/>
            <person name="Van S.L."/>
            <person name="Yuan L."/>
            <person name="Wang Z."/>
            <person name="Xia Z."/>
            <person name="Xiao L."/>
            <person name="Anderson O.D."/>
            <person name="Ouyang S."/>
            <person name="Liang Y."/>
            <person name="Zimin A.V."/>
            <person name="Pertea G."/>
            <person name="Qi P."/>
            <person name="Bennetzen J.L."/>
            <person name="Dai X."/>
            <person name="Dawson M.W."/>
            <person name="Muller H.G."/>
            <person name="Kugler K."/>
            <person name="Rivarola-Duarte L."/>
            <person name="Spannagl M."/>
            <person name="Mayer K.F.X."/>
            <person name="Lu F.H."/>
            <person name="Bevan M.W."/>
            <person name="Leroy P."/>
            <person name="Li P."/>
            <person name="You F.M."/>
            <person name="Sun Q."/>
            <person name="Liu Z."/>
            <person name="Lyons E."/>
            <person name="Wicker T."/>
            <person name="Salzberg S.L."/>
            <person name="Devos K.M."/>
            <person name="Dvorak J."/>
        </authorList>
    </citation>
    <scope>NUCLEOTIDE SEQUENCE [LARGE SCALE GENOMIC DNA]</scope>
    <source>
        <strain evidence="10">cv. AL8/78</strain>
    </source>
</reference>
<dbReference type="Pfam" id="PF03040">
    <property type="entry name" value="CemA"/>
    <property type="match status" value="1"/>
</dbReference>
<evidence type="ECO:0000313" key="11">
    <source>
        <dbReference type="Proteomes" id="UP000015105"/>
    </source>
</evidence>
<evidence type="ECO:0000256" key="6">
    <source>
        <dbReference type="ARBA" id="ARBA00023065"/>
    </source>
</evidence>
<keyword evidence="6" id="KW-0406">Ion transport</keyword>
<dbReference type="EnsemblPlants" id="AET2Gv20143400.1">
    <property type="protein sequence ID" value="AET2Gv20143400.1"/>
    <property type="gene ID" value="AET2Gv20143400"/>
</dbReference>
<organism evidence="10 11">
    <name type="scientific">Aegilops tauschii subsp. strangulata</name>
    <name type="common">Goatgrass</name>
    <dbReference type="NCBI Taxonomy" id="200361"/>
    <lineage>
        <taxon>Eukaryota</taxon>
        <taxon>Viridiplantae</taxon>
        <taxon>Streptophyta</taxon>
        <taxon>Embryophyta</taxon>
        <taxon>Tracheophyta</taxon>
        <taxon>Spermatophyta</taxon>
        <taxon>Magnoliopsida</taxon>
        <taxon>Liliopsida</taxon>
        <taxon>Poales</taxon>
        <taxon>Poaceae</taxon>
        <taxon>BOP clade</taxon>
        <taxon>Pooideae</taxon>
        <taxon>Triticodae</taxon>
        <taxon>Triticeae</taxon>
        <taxon>Triticinae</taxon>
        <taxon>Aegilops</taxon>
    </lineage>
</organism>
<evidence type="ECO:0000256" key="3">
    <source>
        <dbReference type="ARBA" id="ARBA00022692"/>
    </source>
</evidence>
<comment type="subcellular location">
    <subcellularLocation>
        <location evidence="1">Membrane</location>
        <topology evidence="1">Multi-pass membrane protein</topology>
    </subcellularLocation>
</comment>
<sequence length="69" mass="8111">MIICKNCMVVLDNLNRRIICTRRNNDFGWAPNELIFTIFVCSFPVILDTCLKFWVFFCLTPSDFKVARS</sequence>
<evidence type="ECO:0008006" key="12">
    <source>
        <dbReference type="Google" id="ProtNLM"/>
    </source>
</evidence>
<evidence type="ECO:0000256" key="1">
    <source>
        <dbReference type="ARBA" id="ARBA00004141"/>
    </source>
</evidence>
<evidence type="ECO:0000256" key="7">
    <source>
        <dbReference type="ARBA" id="ARBA00023136"/>
    </source>
</evidence>
<dbReference type="STRING" id="200361.A0A453AIC3"/>
<keyword evidence="4" id="KW-0375">Hydrogen ion transport</keyword>
<dbReference type="AlphaFoldDB" id="A0A453AIC3"/>
<dbReference type="InterPro" id="IPR004282">
    <property type="entry name" value="CemA"/>
</dbReference>
<evidence type="ECO:0000256" key="4">
    <source>
        <dbReference type="ARBA" id="ARBA00022781"/>
    </source>
</evidence>
<accession>A0A453AIC3</accession>
<dbReference type="GO" id="GO:1902600">
    <property type="term" value="P:proton transmembrane transport"/>
    <property type="evidence" value="ECO:0007669"/>
    <property type="project" value="UniProtKB-KW"/>
</dbReference>